<name>A0A1H7AP16_9DEIO</name>
<dbReference type="InterPro" id="IPR047796">
    <property type="entry name" value="SdpR-like_repress"/>
</dbReference>
<keyword evidence="3" id="KW-0804">Transcription</keyword>
<keyword evidence="6" id="KW-1185">Reference proteome</keyword>
<keyword evidence="1" id="KW-0805">Transcription regulation</keyword>
<evidence type="ECO:0000259" key="4">
    <source>
        <dbReference type="PROSITE" id="PS50987"/>
    </source>
</evidence>
<gene>
    <name evidence="5" type="ORF">SAMN04488058_112100</name>
</gene>
<keyword evidence="2 5" id="KW-0238">DNA-binding</keyword>
<dbReference type="OrthoDB" id="9799175at2"/>
<dbReference type="InterPro" id="IPR011991">
    <property type="entry name" value="ArsR-like_HTH"/>
</dbReference>
<dbReference type="SUPFAM" id="SSF46785">
    <property type="entry name" value="Winged helix' DNA-binding domain"/>
    <property type="match status" value="1"/>
</dbReference>
<evidence type="ECO:0000256" key="2">
    <source>
        <dbReference type="ARBA" id="ARBA00023125"/>
    </source>
</evidence>
<dbReference type="CDD" id="cd00090">
    <property type="entry name" value="HTH_ARSR"/>
    <property type="match status" value="1"/>
</dbReference>
<dbReference type="InterPro" id="IPR051081">
    <property type="entry name" value="HTH_MetalResp_TranReg"/>
</dbReference>
<dbReference type="SMART" id="SM00418">
    <property type="entry name" value="HTH_ARSR"/>
    <property type="match status" value="1"/>
</dbReference>
<sequence>MNEVFRALADPTRRAILRELRRGERTAGELAELFPLSKSTLSGHFAVLRGAELVTREKRGQTVIYRLNTTVFQDVLSGMLDLFGPLGSESQGAVTPKPPEKQA</sequence>
<dbReference type="STRING" id="856736.SAMN04488058_112100"/>
<evidence type="ECO:0000313" key="6">
    <source>
        <dbReference type="Proteomes" id="UP000199223"/>
    </source>
</evidence>
<reference evidence="6" key="1">
    <citation type="submission" date="2016-10" db="EMBL/GenBank/DDBJ databases">
        <authorList>
            <person name="Varghese N."/>
            <person name="Submissions S."/>
        </authorList>
    </citation>
    <scope>NUCLEOTIDE SEQUENCE [LARGE SCALE GENOMIC DNA]</scope>
    <source>
        <strain evidence="6">CGMCC 1.10218</strain>
    </source>
</reference>
<protein>
    <submittedName>
        <fullName evidence="5">DNA-binding transcriptional regulator, ArsR family</fullName>
    </submittedName>
</protein>
<dbReference type="EMBL" id="FNZA01000012">
    <property type="protein sequence ID" value="SEJ63812.1"/>
    <property type="molecule type" value="Genomic_DNA"/>
</dbReference>
<dbReference type="InterPro" id="IPR036390">
    <property type="entry name" value="WH_DNA-bd_sf"/>
</dbReference>
<evidence type="ECO:0000256" key="3">
    <source>
        <dbReference type="ARBA" id="ARBA00023163"/>
    </source>
</evidence>
<organism evidence="5 6">
    <name type="scientific">Deinococcus reticulitermitis</name>
    <dbReference type="NCBI Taxonomy" id="856736"/>
    <lineage>
        <taxon>Bacteria</taxon>
        <taxon>Thermotogati</taxon>
        <taxon>Deinococcota</taxon>
        <taxon>Deinococci</taxon>
        <taxon>Deinococcales</taxon>
        <taxon>Deinococcaceae</taxon>
        <taxon>Deinococcus</taxon>
    </lineage>
</organism>
<dbReference type="NCBIfam" id="NF033788">
    <property type="entry name" value="HTH_metalloreg"/>
    <property type="match status" value="1"/>
</dbReference>
<proteinExistence type="predicted"/>
<dbReference type="PANTHER" id="PTHR33154">
    <property type="entry name" value="TRANSCRIPTIONAL REGULATOR, ARSR FAMILY"/>
    <property type="match status" value="1"/>
</dbReference>
<dbReference type="InterPro" id="IPR036388">
    <property type="entry name" value="WH-like_DNA-bd_sf"/>
</dbReference>
<dbReference type="GO" id="GO:0003677">
    <property type="term" value="F:DNA binding"/>
    <property type="evidence" value="ECO:0007669"/>
    <property type="project" value="UniProtKB-KW"/>
</dbReference>
<dbReference type="InterPro" id="IPR001845">
    <property type="entry name" value="HTH_ArsR_DNA-bd_dom"/>
</dbReference>
<dbReference type="Gene3D" id="1.10.10.10">
    <property type="entry name" value="Winged helix-like DNA-binding domain superfamily/Winged helix DNA-binding domain"/>
    <property type="match status" value="1"/>
</dbReference>
<dbReference type="PANTHER" id="PTHR33154:SF33">
    <property type="entry name" value="TRANSCRIPTIONAL REPRESSOR SDPR"/>
    <property type="match status" value="1"/>
</dbReference>
<dbReference type="Pfam" id="PF12840">
    <property type="entry name" value="HTH_20"/>
    <property type="match status" value="1"/>
</dbReference>
<evidence type="ECO:0000313" key="5">
    <source>
        <dbReference type="EMBL" id="SEJ63812.1"/>
    </source>
</evidence>
<dbReference type="AlphaFoldDB" id="A0A1H7AP16"/>
<dbReference type="PROSITE" id="PS50987">
    <property type="entry name" value="HTH_ARSR_2"/>
    <property type="match status" value="1"/>
</dbReference>
<evidence type="ECO:0000256" key="1">
    <source>
        <dbReference type="ARBA" id="ARBA00023015"/>
    </source>
</evidence>
<dbReference type="PRINTS" id="PR00778">
    <property type="entry name" value="HTHARSR"/>
</dbReference>
<accession>A0A1H7AP16</accession>
<dbReference type="NCBIfam" id="NF033789">
    <property type="entry name" value="repress_SdpR"/>
    <property type="match status" value="1"/>
</dbReference>
<dbReference type="RefSeq" id="WP_092265019.1">
    <property type="nucleotide sequence ID" value="NZ_FNZA01000012.1"/>
</dbReference>
<feature type="domain" description="HTH arsR-type" evidence="4">
    <location>
        <begin position="1"/>
        <end position="87"/>
    </location>
</feature>
<dbReference type="GO" id="GO:0003700">
    <property type="term" value="F:DNA-binding transcription factor activity"/>
    <property type="evidence" value="ECO:0007669"/>
    <property type="project" value="InterPro"/>
</dbReference>
<dbReference type="Proteomes" id="UP000199223">
    <property type="component" value="Unassembled WGS sequence"/>
</dbReference>